<dbReference type="Proteomes" id="UP001500363">
    <property type="component" value="Unassembled WGS sequence"/>
</dbReference>
<keyword evidence="2 5" id="KW-0812">Transmembrane</keyword>
<name>A0ABN2CLK3_9ACTN</name>
<keyword evidence="7" id="KW-1185">Reference proteome</keyword>
<gene>
    <name evidence="6" type="ORF">GCM10009741_77280</name>
</gene>
<accession>A0ABN2CLK3</accession>
<evidence type="ECO:0000256" key="4">
    <source>
        <dbReference type="ARBA" id="ARBA00023136"/>
    </source>
</evidence>
<evidence type="ECO:0000313" key="6">
    <source>
        <dbReference type="EMBL" id="GAA1560605.1"/>
    </source>
</evidence>
<dbReference type="InterPro" id="IPR001129">
    <property type="entry name" value="Membr-assoc_MAPEG"/>
</dbReference>
<evidence type="ECO:0000313" key="7">
    <source>
        <dbReference type="Proteomes" id="UP001500363"/>
    </source>
</evidence>
<proteinExistence type="predicted"/>
<reference evidence="6 7" key="1">
    <citation type="journal article" date="2019" name="Int. J. Syst. Evol. Microbiol.">
        <title>The Global Catalogue of Microorganisms (GCM) 10K type strain sequencing project: providing services to taxonomists for standard genome sequencing and annotation.</title>
        <authorList>
            <consortium name="The Broad Institute Genomics Platform"/>
            <consortium name="The Broad Institute Genome Sequencing Center for Infectious Disease"/>
            <person name="Wu L."/>
            <person name="Ma J."/>
        </authorList>
    </citation>
    <scope>NUCLEOTIDE SEQUENCE [LARGE SCALE GENOMIC DNA]</scope>
    <source>
        <strain evidence="6 7">JCM 14303</strain>
    </source>
</reference>
<keyword evidence="4 5" id="KW-0472">Membrane</keyword>
<dbReference type="SUPFAM" id="SSF161084">
    <property type="entry name" value="MAPEG domain-like"/>
    <property type="match status" value="1"/>
</dbReference>
<dbReference type="PANTHER" id="PTHR35814">
    <property type="match status" value="1"/>
</dbReference>
<evidence type="ECO:0000256" key="2">
    <source>
        <dbReference type="ARBA" id="ARBA00022692"/>
    </source>
</evidence>
<evidence type="ECO:0000256" key="5">
    <source>
        <dbReference type="SAM" id="Phobius"/>
    </source>
</evidence>
<feature type="transmembrane region" description="Helical" evidence="5">
    <location>
        <begin position="6"/>
        <end position="25"/>
    </location>
</feature>
<keyword evidence="3 5" id="KW-1133">Transmembrane helix</keyword>
<dbReference type="Gene3D" id="1.20.120.550">
    <property type="entry name" value="Membrane associated eicosanoid/glutathione metabolism-like domain"/>
    <property type="match status" value="1"/>
</dbReference>
<protein>
    <submittedName>
        <fullName evidence="6">MAPEG family protein</fullName>
    </submittedName>
</protein>
<dbReference type="EMBL" id="BAAANC010000005">
    <property type="protein sequence ID" value="GAA1560605.1"/>
    <property type="molecule type" value="Genomic_DNA"/>
</dbReference>
<comment type="subcellular location">
    <subcellularLocation>
        <location evidence="1">Membrane</location>
    </subcellularLocation>
</comment>
<organism evidence="6 7">
    <name type="scientific">Kribbella lupini</name>
    <dbReference type="NCBI Taxonomy" id="291602"/>
    <lineage>
        <taxon>Bacteria</taxon>
        <taxon>Bacillati</taxon>
        <taxon>Actinomycetota</taxon>
        <taxon>Actinomycetes</taxon>
        <taxon>Propionibacteriales</taxon>
        <taxon>Kribbellaceae</taxon>
        <taxon>Kribbella</taxon>
    </lineage>
</organism>
<feature type="transmembrane region" description="Helical" evidence="5">
    <location>
        <begin position="113"/>
        <end position="132"/>
    </location>
</feature>
<dbReference type="RefSeq" id="WP_344183374.1">
    <property type="nucleotide sequence ID" value="NZ_BAAANC010000005.1"/>
</dbReference>
<evidence type="ECO:0000256" key="3">
    <source>
        <dbReference type="ARBA" id="ARBA00022989"/>
    </source>
</evidence>
<dbReference type="InterPro" id="IPR023352">
    <property type="entry name" value="MAPEG-like_dom_sf"/>
</dbReference>
<sequence>MNMSTVTIVCVALMGILLFLLGANVTRQRAITGKQGGNQLPTDPAAPLLIAVRAHGNAAEYIPTMIVLLLVCSALSTSWWVDALAVAALLVRAVHAAGMLTAKTLAAYGPLRALGATGTYVVGVALGVTAIATL</sequence>
<dbReference type="Pfam" id="PF01124">
    <property type="entry name" value="MAPEG"/>
    <property type="match status" value="1"/>
</dbReference>
<evidence type="ECO:0000256" key="1">
    <source>
        <dbReference type="ARBA" id="ARBA00004370"/>
    </source>
</evidence>
<dbReference type="PANTHER" id="PTHR35814:SF1">
    <property type="entry name" value="GLUTATHIONE S-TRANSFERASE-RELATED"/>
    <property type="match status" value="1"/>
</dbReference>
<comment type="caution">
    <text evidence="6">The sequence shown here is derived from an EMBL/GenBank/DDBJ whole genome shotgun (WGS) entry which is preliminary data.</text>
</comment>